<proteinExistence type="inferred from homology"/>
<name>A0ABX8EFV9_9ACTN</name>
<dbReference type="RefSeq" id="WP_160006072.1">
    <property type="nucleotide sequence ID" value="NZ_BAAAHS010000178.1"/>
</dbReference>
<dbReference type="Gene3D" id="1.10.287.1060">
    <property type="entry name" value="ESAT-6-like"/>
    <property type="match status" value="1"/>
</dbReference>
<dbReference type="InterPro" id="IPR010310">
    <property type="entry name" value="T7SS_ESAT-6-like"/>
</dbReference>
<gene>
    <name evidence="2" type="primary">esxA</name>
    <name evidence="2" type="ORF">ENKNEFLB_00363</name>
</gene>
<protein>
    <recommendedName>
        <fullName evidence="1">ESAT-6-like protein</fullName>
    </recommendedName>
</protein>
<dbReference type="NCBIfam" id="TIGR03930">
    <property type="entry name" value="WXG100_ESAT6"/>
    <property type="match status" value="1"/>
</dbReference>
<accession>A0ABX8EFV9</accession>
<reference evidence="2 3" key="1">
    <citation type="submission" date="2021-05" db="EMBL/GenBank/DDBJ databases">
        <title>Complete genome of Nocardioides aquaticus KCTC 9944T isolated from meromictic and hypersaline Ekho Lake, Antarctica.</title>
        <authorList>
            <person name="Hwang K."/>
            <person name="Kim K.M."/>
            <person name="Choe H."/>
        </authorList>
    </citation>
    <scope>NUCLEOTIDE SEQUENCE [LARGE SCALE GENOMIC DNA]</scope>
    <source>
        <strain evidence="2 3">KCTC 9944</strain>
    </source>
</reference>
<dbReference type="Pfam" id="PF06013">
    <property type="entry name" value="WXG100"/>
    <property type="match status" value="1"/>
</dbReference>
<dbReference type="Proteomes" id="UP000679307">
    <property type="component" value="Chromosome"/>
</dbReference>
<dbReference type="EMBL" id="CP075371">
    <property type="protein sequence ID" value="QVT77993.1"/>
    <property type="molecule type" value="Genomic_DNA"/>
</dbReference>
<sequence>MTLGDGTIRVNHAALDQAAADLGRQVRQIDARLDQLESELAPLRAGWTGEARESYDTAKRQWDAAMLDMRTVLDEAGRAVSQSNAEYAARDRAGAARFDGGR</sequence>
<evidence type="ECO:0000313" key="2">
    <source>
        <dbReference type="EMBL" id="QVT77993.1"/>
    </source>
</evidence>
<keyword evidence="3" id="KW-1185">Reference proteome</keyword>
<dbReference type="InterPro" id="IPR036689">
    <property type="entry name" value="ESAT-6-like_sf"/>
</dbReference>
<comment type="similarity">
    <text evidence="1">Belongs to the WXG100 family.</text>
</comment>
<evidence type="ECO:0000256" key="1">
    <source>
        <dbReference type="RuleBase" id="RU362001"/>
    </source>
</evidence>
<organism evidence="2 3">
    <name type="scientific">Nocardioides aquaticus</name>
    <dbReference type="NCBI Taxonomy" id="160826"/>
    <lineage>
        <taxon>Bacteria</taxon>
        <taxon>Bacillati</taxon>
        <taxon>Actinomycetota</taxon>
        <taxon>Actinomycetes</taxon>
        <taxon>Propionibacteriales</taxon>
        <taxon>Nocardioidaceae</taxon>
        <taxon>Nocardioides</taxon>
    </lineage>
</organism>
<dbReference type="SUPFAM" id="SSF140453">
    <property type="entry name" value="EsxAB dimer-like"/>
    <property type="match status" value="1"/>
</dbReference>
<evidence type="ECO:0000313" key="3">
    <source>
        <dbReference type="Proteomes" id="UP000679307"/>
    </source>
</evidence>